<feature type="chain" id="PRO_5045999520" evidence="1">
    <location>
        <begin position="26"/>
        <end position="226"/>
    </location>
</feature>
<protein>
    <submittedName>
        <fullName evidence="2">Uncharacterized protein</fullName>
    </submittedName>
</protein>
<evidence type="ECO:0000313" key="2">
    <source>
        <dbReference type="EMBL" id="MDR4306497.1"/>
    </source>
</evidence>
<organism evidence="2 3">
    <name type="scientific">Chelatococcus sambhunathii</name>
    <dbReference type="NCBI Taxonomy" id="363953"/>
    <lineage>
        <taxon>Bacteria</taxon>
        <taxon>Pseudomonadati</taxon>
        <taxon>Pseudomonadota</taxon>
        <taxon>Alphaproteobacteria</taxon>
        <taxon>Hyphomicrobiales</taxon>
        <taxon>Chelatococcaceae</taxon>
        <taxon>Chelatococcus</taxon>
    </lineage>
</organism>
<keyword evidence="3" id="KW-1185">Reference proteome</keyword>
<reference evidence="2" key="1">
    <citation type="submission" date="2020-10" db="EMBL/GenBank/DDBJ databases">
        <authorList>
            <person name="Abbas A."/>
            <person name="Razzaq R."/>
            <person name="Waqas M."/>
            <person name="Abbas N."/>
            <person name="Nielsen T.K."/>
            <person name="Hansen L.H."/>
            <person name="Hussain S."/>
            <person name="Shahid M."/>
        </authorList>
    </citation>
    <scope>NUCLEOTIDE SEQUENCE</scope>
    <source>
        <strain evidence="2">S14</strain>
    </source>
</reference>
<evidence type="ECO:0000256" key="1">
    <source>
        <dbReference type="SAM" id="SignalP"/>
    </source>
</evidence>
<feature type="signal peptide" evidence="1">
    <location>
        <begin position="1"/>
        <end position="25"/>
    </location>
</feature>
<comment type="caution">
    <text evidence="2">The sequence shown here is derived from an EMBL/GenBank/DDBJ whole genome shotgun (WGS) entry which is preliminary data.</text>
</comment>
<dbReference type="Proteomes" id="UP001181622">
    <property type="component" value="Unassembled WGS sequence"/>
</dbReference>
<proteinExistence type="predicted"/>
<keyword evidence="1" id="KW-0732">Signal</keyword>
<gene>
    <name evidence="2" type="ORF">IHQ68_07695</name>
</gene>
<dbReference type="RefSeq" id="WP_309390430.1">
    <property type="nucleotide sequence ID" value="NZ_JADBEO010000012.1"/>
</dbReference>
<accession>A0ABU1DEJ2</accession>
<sequence length="226" mass="24108">MSFILPRRSAVALCAAVIFSSAAAAAPASVDLVFYAPHFSKLENGSVITYKFVRKAEDPKLDPSFEDVVSVKVGPSGAEDSVTVDLFSGARAINLPNMSKSGNPVIVAVLEQDVKEMNKSLGGSPFYFRNRLRQAIAADTPAEPTKVDFGGKTVDGWKVTVKPFQNDEANKGKLGQYAERSYELIFCDAVPGGLYALKTVTPKADGAPLLTEELTVASESKAEATK</sequence>
<evidence type="ECO:0000313" key="3">
    <source>
        <dbReference type="Proteomes" id="UP001181622"/>
    </source>
</evidence>
<dbReference type="EMBL" id="JADBEO010000012">
    <property type="protein sequence ID" value="MDR4306497.1"/>
    <property type="molecule type" value="Genomic_DNA"/>
</dbReference>
<name>A0ABU1DEJ2_9HYPH</name>